<keyword evidence="2" id="KW-1185">Reference proteome</keyword>
<dbReference type="EMBL" id="MPIN01000001">
    <property type="protein sequence ID" value="OJH42681.1"/>
    <property type="molecule type" value="Genomic_DNA"/>
</dbReference>
<gene>
    <name evidence="1" type="ORF">BON30_05735</name>
</gene>
<dbReference type="Proteomes" id="UP000182229">
    <property type="component" value="Unassembled WGS sequence"/>
</dbReference>
<reference evidence="2" key="1">
    <citation type="submission" date="2016-11" db="EMBL/GenBank/DDBJ databases">
        <authorList>
            <person name="Shukria A."/>
            <person name="Stevens D.C."/>
        </authorList>
    </citation>
    <scope>NUCLEOTIDE SEQUENCE [LARGE SCALE GENOMIC DNA]</scope>
    <source>
        <strain evidence="2">Cbfe23</strain>
    </source>
</reference>
<reference evidence="1 2" key="2">
    <citation type="submission" date="2016-12" db="EMBL/GenBank/DDBJ databases">
        <title>Draft Genome Sequence of Cystobacter ferrugineus Strain Cbfe23.</title>
        <authorList>
            <person name="Akbar S."/>
            <person name="Dowd S.E."/>
            <person name="Stevens D.C."/>
        </authorList>
    </citation>
    <scope>NUCLEOTIDE SEQUENCE [LARGE SCALE GENOMIC DNA]</scope>
    <source>
        <strain evidence="1 2">Cbfe23</strain>
    </source>
</reference>
<evidence type="ECO:0000313" key="1">
    <source>
        <dbReference type="EMBL" id="OJH42681.1"/>
    </source>
</evidence>
<sequence length="70" mass="7814">MRLMLFCEATSYCWMSVCDSVRSGNWLRCGVWMREALHLVRLVTPEGVVEADGGRLGVMSTGTTTSHHPQ</sequence>
<organism evidence="1 2">
    <name type="scientific">Cystobacter ferrugineus</name>
    <dbReference type="NCBI Taxonomy" id="83449"/>
    <lineage>
        <taxon>Bacteria</taxon>
        <taxon>Pseudomonadati</taxon>
        <taxon>Myxococcota</taxon>
        <taxon>Myxococcia</taxon>
        <taxon>Myxococcales</taxon>
        <taxon>Cystobacterineae</taxon>
        <taxon>Archangiaceae</taxon>
        <taxon>Cystobacter</taxon>
    </lineage>
</organism>
<evidence type="ECO:0000313" key="2">
    <source>
        <dbReference type="Proteomes" id="UP000182229"/>
    </source>
</evidence>
<name>A0A1L9BK82_9BACT</name>
<protein>
    <submittedName>
        <fullName evidence="1">Uncharacterized protein</fullName>
    </submittedName>
</protein>
<accession>A0A1L9BK82</accession>
<dbReference type="AlphaFoldDB" id="A0A1L9BK82"/>
<proteinExistence type="predicted"/>
<comment type="caution">
    <text evidence="1">The sequence shown here is derived from an EMBL/GenBank/DDBJ whole genome shotgun (WGS) entry which is preliminary data.</text>
</comment>